<dbReference type="RefSeq" id="WP_153352443.1">
    <property type="nucleotide sequence ID" value="NZ_JAYKOO010000003.1"/>
</dbReference>
<dbReference type="AlphaFoldDB" id="A0A6A8A1T4"/>
<feature type="coiled-coil region" evidence="1">
    <location>
        <begin position="26"/>
        <end position="53"/>
    </location>
</feature>
<organism evidence="2 3">
    <name type="scientific">Endobacterium cereale</name>
    <dbReference type="NCBI Taxonomy" id="2663029"/>
    <lineage>
        <taxon>Bacteria</taxon>
        <taxon>Pseudomonadati</taxon>
        <taxon>Pseudomonadota</taxon>
        <taxon>Alphaproteobacteria</taxon>
        <taxon>Hyphomicrobiales</taxon>
        <taxon>Rhizobiaceae</taxon>
        <taxon>Endobacterium</taxon>
    </lineage>
</organism>
<name>A0A6A8A1T4_9HYPH</name>
<dbReference type="Proteomes" id="UP000435138">
    <property type="component" value="Unassembled WGS sequence"/>
</dbReference>
<protein>
    <recommendedName>
        <fullName evidence="4">DUF3618 domain-containing protein</fullName>
    </recommendedName>
</protein>
<gene>
    <name evidence="2" type="ORF">GAO09_02400</name>
</gene>
<evidence type="ECO:0000313" key="3">
    <source>
        <dbReference type="Proteomes" id="UP000435138"/>
    </source>
</evidence>
<proteinExistence type="predicted"/>
<sequence>MPEAIGIKSVRTADISDDLPSADDMNDTFKSEVATLRAEIATIREKLAEKSGEAYENVSRRASNAAHYVQDEAVSAAGAIREHPAAATTLFTLIGAIGFGIGYLVASTTAEQKQAWYRRYY</sequence>
<keyword evidence="3" id="KW-1185">Reference proteome</keyword>
<dbReference type="EMBL" id="WIXI01000022">
    <property type="protein sequence ID" value="MQY44925.1"/>
    <property type="molecule type" value="Genomic_DNA"/>
</dbReference>
<reference evidence="2 3" key="1">
    <citation type="submission" date="2019-11" db="EMBL/GenBank/DDBJ databases">
        <title>Genome analysis of Rhizobacterium cereale a novel genus and species isolated from maize roots in North Spain.</title>
        <authorList>
            <person name="Menendez E."/>
            <person name="Flores-Felix J.D."/>
            <person name="Ramirez-Bahena M.-H."/>
            <person name="Igual J.M."/>
            <person name="Garcia-Fraile P."/>
            <person name="Peix A."/>
            <person name="Velazquez E."/>
        </authorList>
    </citation>
    <scope>NUCLEOTIDE SEQUENCE [LARGE SCALE GENOMIC DNA]</scope>
    <source>
        <strain evidence="2 3">RZME27</strain>
    </source>
</reference>
<evidence type="ECO:0000256" key="1">
    <source>
        <dbReference type="SAM" id="Coils"/>
    </source>
</evidence>
<accession>A0A6A8A1T4</accession>
<keyword evidence="1" id="KW-0175">Coiled coil</keyword>
<evidence type="ECO:0000313" key="2">
    <source>
        <dbReference type="EMBL" id="MQY44925.1"/>
    </source>
</evidence>
<comment type="caution">
    <text evidence="2">The sequence shown here is derived from an EMBL/GenBank/DDBJ whole genome shotgun (WGS) entry which is preliminary data.</text>
</comment>
<evidence type="ECO:0008006" key="4">
    <source>
        <dbReference type="Google" id="ProtNLM"/>
    </source>
</evidence>